<keyword evidence="1" id="KW-1133">Transmembrane helix</keyword>
<reference evidence="4 5" key="1">
    <citation type="submission" date="2018-07" db="EMBL/GenBank/DDBJ databases">
        <title>Genome analysis of Larkinella rosea.</title>
        <authorList>
            <person name="Zhou Z."/>
            <person name="Wang G."/>
        </authorList>
    </citation>
    <scope>NUCLEOTIDE SEQUENCE [LARGE SCALE GENOMIC DNA]</scope>
    <source>
        <strain evidence="5">zzj9</strain>
    </source>
</reference>
<proteinExistence type="predicted"/>
<sequence>MRTPDYRNYSVDDLTRDEYFRHWVIDRNAQSGAFWSEWLAENPDCTDKVQVARAFLQALEEKNTALQPAELDQIFNNIVQSNQPNVVPLWQTTVFRVAASLLLFVGLGYLAFTYAVKSDARRLADSRLSALENLSPALASDYTETVNESSEPRTFVLHDSSTVILYPNGTLRYPNLFSATKREVYLSGRAFFSVKKNPKMPFWVYTDQISTQVLGTSFLITTGETNAKVEVRSGRVSVYMRKDVEKEQPARKNESVGMVLTPNQQVVFSTTDKRLVKSVVEQPITLQKVTKEAYIFEEAPVSEVFSLLEKTYGLTFIYDAANLKDCYLTANLAGESLFEKLNLICKITRSSYEMVDGQIVIHSEGCENN</sequence>
<dbReference type="EMBL" id="QOWE01000010">
    <property type="protein sequence ID" value="RCR69059.1"/>
    <property type="molecule type" value="Genomic_DNA"/>
</dbReference>
<dbReference type="AlphaFoldDB" id="A0A368JN08"/>
<dbReference type="Gene3D" id="3.55.50.30">
    <property type="match status" value="1"/>
</dbReference>
<evidence type="ECO:0000313" key="5">
    <source>
        <dbReference type="Proteomes" id="UP000253383"/>
    </source>
</evidence>
<dbReference type="InterPro" id="IPR032508">
    <property type="entry name" value="FecR_C"/>
</dbReference>
<comment type="caution">
    <text evidence="4">The sequence shown here is derived from an EMBL/GenBank/DDBJ whole genome shotgun (WGS) entry which is preliminary data.</text>
</comment>
<dbReference type="PANTHER" id="PTHR30273:SF2">
    <property type="entry name" value="PROTEIN FECR"/>
    <property type="match status" value="1"/>
</dbReference>
<dbReference type="PIRSF" id="PIRSF018266">
    <property type="entry name" value="FecR"/>
    <property type="match status" value="1"/>
</dbReference>
<feature type="domain" description="FecR protein" evidence="2">
    <location>
        <begin position="150"/>
        <end position="236"/>
    </location>
</feature>
<keyword evidence="1" id="KW-0812">Transmembrane</keyword>
<organism evidence="4 5">
    <name type="scientific">Larkinella punicea</name>
    <dbReference type="NCBI Taxonomy" id="2315727"/>
    <lineage>
        <taxon>Bacteria</taxon>
        <taxon>Pseudomonadati</taxon>
        <taxon>Bacteroidota</taxon>
        <taxon>Cytophagia</taxon>
        <taxon>Cytophagales</taxon>
        <taxon>Spirosomataceae</taxon>
        <taxon>Larkinella</taxon>
    </lineage>
</organism>
<keyword evidence="5" id="KW-1185">Reference proteome</keyword>
<dbReference type="PANTHER" id="PTHR30273">
    <property type="entry name" value="PERIPLASMIC SIGNAL SENSOR AND SIGMA FACTOR ACTIVATOR FECR-RELATED"/>
    <property type="match status" value="1"/>
</dbReference>
<name>A0A368JN08_9BACT</name>
<dbReference type="Proteomes" id="UP000253383">
    <property type="component" value="Unassembled WGS sequence"/>
</dbReference>
<evidence type="ECO:0000259" key="3">
    <source>
        <dbReference type="Pfam" id="PF16344"/>
    </source>
</evidence>
<dbReference type="Pfam" id="PF16344">
    <property type="entry name" value="FecR_C"/>
    <property type="match status" value="1"/>
</dbReference>
<dbReference type="InterPro" id="IPR006860">
    <property type="entry name" value="FecR"/>
</dbReference>
<dbReference type="GO" id="GO:0016989">
    <property type="term" value="F:sigma factor antagonist activity"/>
    <property type="evidence" value="ECO:0007669"/>
    <property type="project" value="TreeGrafter"/>
</dbReference>
<accession>A0A368JN08</accession>
<dbReference type="InterPro" id="IPR012373">
    <property type="entry name" value="Ferrdict_sens_TM"/>
</dbReference>
<evidence type="ECO:0000256" key="1">
    <source>
        <dbReference type="SAM" id="Phobius"/>
    </source>
</evidence>
<dbReference type="Pfam" id="PF04773">
    <property type="entry name" value="FecR"/>
    <property type="match status" value="1"/>
</dbReference>
<dbReference type="OrthoDB" id="645173at2"/>
<keyword evidence="1" id="KW-0472">Membrane</keyword>
<dbReference type="RefSeq" id="WP_114406696.1">
    <property type="nucleotide sequence ID" value="NZ_QOWE01000010.1"/>
</dbReference>
<dbReference type="Gene3D" id="2.60.120.1440">
    <property type="match status" value="1"/>
</dbReference>
<feature type="domain" description="Protein FecR C-terminal" evidence="3">
    <location>
        <begin position="294"/>
        <end position="361"/>
    </location>
</feature>
<evidence type="ECO:0000313" key="4">
    <source>
        <dbReference type="EMBL" id="RCR69059.1"/>
    </source>
</evidence>
<protein>
    <submittedName>
        <fullName evidence="4">FecR family protein</fullName>
    </submittedName>
</protein>
<gene>
    <name evidence="4" type="ORF">DUE52_14345</name>
</gene>
<feature type="transmembrane region" description="Helical" evidence="1">
    <location>
        <begin position="94"/>
        <end position="116"/>
    </location>
</feature>
<evidence type="ECO:0000259" key="2">
    <source>
        <dbReference type="Pfam" id="PF04773"/>
    </source>
</evidence>